<dbReference type="STRING" id="156889.Mmc1_0766"/>
<dbReference type="InterPro" id="IPR004839">
    <property type="entry name" value="Aminotransferase_I/II_large"/>
</dbReference>
<dbReference type="InterPro" id="IPR015424">
    <property type="entry name" value="PyrdxlP-dep_Trfase"/>
</dbReference>
<dbReference type="InterPro" id="IPR051446">
    <property type="entry name" value="HTH_trans_reg/aminotransferase"/>
</dbReference>
<dbReference type="Gene3D" id="3.40.640.10">
    <property type="entry name" value="Type I PLP-dependent aspartate aminotransferase-like (Major domain)"/>
    <property type="match status" value="1"/>
</dbReference>
<dbReference type="CDD" id="cd00609">
    <property type="entry name" value="AAT_like"/>
    <property type="match status" value="1"/>
</dbReference>
<dbReference type="Pfam" id="PF00392">
    <property type="entry name" value="GntR"/>
    <property type="match status" value="1"/>
</dbReference>
<evidence type="ECO:0000256" key="4">
    <source>
        <dbReference type="ARBA" id="ARBA00023125"/>
    </source>
</evidence>
<dbReference type="PANTHER" id="PTHR46577">
    <property type="entry name" value="HTH-TYPE TRANSCRIPTIONAL REGULATORY PROTEIN GABR"/>
    <property type="match status" value="1"/>
</dbReference>
<evidence type="ECO:0000256" key="5">
    <source>
        <dbReference type="ARBA" id="ARBA00023163"/>
    </source>
</evidence>
<dbReference type="AlphaFoldDB" id="A0L5P4"/>
<evidence type="ECO:0000256" key="1">
    <source>
        <dbReference type="ARBA" id="ARBA00005384"/>
    </source>
</evidence>
<keyword evidence="4" id="KW-0238">DNA-binding</keyword>
<dbReference type="SUPFAM" id="SSF46785">
    <property type="entry name" value="Winged helix' DNA-binding domain"/>
    <property type="match status" value="1"/>
</dbReference>
<dbReference type="GO" id="GO:0030170">
    <property type="term" value="F:pyridoxal phosphate binding"/>
    <property type="evidence" value="ECO:0007669"/>
    <property type="project" value="InterPro"/>
</dbReference>
<evidence type="ECO:0000256" key="3">
    <source>
        <dbReference type="ARBA" id="ARBA00023015"/>
    </source>
</evidence>
<gene>
    <name evidence="7" type="ordered locus">Mmc1_0766</name>
</gene>
<evidence type="ECO:0000313" key="8">
    <source>
        <dbReference type="Proteomes" id="UP000002586"/>
    </source>
</evidence>
<reference evidence="8" key="1">
    <citation type="journal article" date="2009" name="Appl. Environ. Microbiol.">
        <title>Complete genome sequence of the chemolithoautotrophic marine magnetotactic coccus strain MC-1.</title>
        <authorList>
            <person name="Schubbe S."/>
            <person name="Williams T.J."/>
            <person name="Xie G."/>
            <person name="Kiss H.E."/>
            <person name="Brettin T.S."/>
            <person name="Martinez D."/>
            <person name="Ross C.A."/>
            <person name="Schuler D."/>
            <person name="Cox B.L."/>
            <person name="Nealson K.H."/>
            <person name="Bazylinski D.A."/>
        </authorList>
    </citation>
    <scope>NUCLEOTIDE SEQUENCE [LARGE SCALE GENOMIC DNA]</scope>
    <source>
        <strain evidence="8">ATCC BAA-1437 / JCM 17883 / MC-1</strain>
    </source>
</reference>
<keyword evidence="5" id="KW-0804">Transcription</keyword>
<dbReference type="RefSeq" id="WP_011712447.1">
    <property type="nucleotide sequence ID" value="NC_008576.1"/>
</dbReference>
<evidence type="ECO:0000259" key="6">
    <source>
        <dbReference type="PROSITE" id="PS50949"/>
    </source>
</evidence>
<protein>
    <submittedName>
        <fullName evidence="7">Transcriptional regulator, GntR family</fullName>
    </submittedName>
</protein>
<dbReference type="Gene3D" id="1.10.10.10">
    <property type="entry name" value="Winged helix-like DNA-binding domain superfamily/Winged helix DNA-binding domain"/>
    <property type="match status" value="1"/>
</dbReference>
<feature type="domain" description="HTH gntR-type" evidence="6">
    <location>
        <begin position="5"/>
        <end position="73"/>
    </location>
</feature>
<dbReference type="GO" id="GO:0003700">
    <property type="term" value="F:DNA-binding transcription factor activity"/>
    <property type="evidence" value="ECO:0007669"/>
    <property type="project" value="InterPro"/>
</dbReference>
<dbReference type="EMBL" id="CP000471">
    <property type="protein sequence ID" value="ABK43287.1"/>
    <property type="molecule type" value="Genomic_DNA"/>
</dbReference>
<sequence length="473" mass="51781">MENRSPRYQQLADQLQQAIEQGTYAPGERMPSVRHLQRRLNVSITTISSAYVELERRGLAEARPRSGYFARTPLKQPIPQTSAVPGEPVKVRQGPMTRAVESAAMSDALVPLAGAILDEALLPLIDIRRAARSVMREQAAAAMAYGPPAGAMPLRRALAQQPWGFAQPPGVDEILLTQGALEAISLALRTITRPGDAVVVESPSFYGFMQMIEQMGLYAMEVVTDAQHGMQPADLARALEDPRVKAVLSIPSFHNPMGAVMPEANRKEIVRLITQRQVPLIEDDIYGDLHYGGVRPTPMKAWDKEGWVIYVSSFSKVLGPGLRVGLCMPGPRFYEKMVSLKMATSLTSSMFTQLTVASLLLSGAYGRQVRHLRKALSANVQRFRHGVASAFPAETRMTHPQGGFTVWVEMPAQVDGVALYEEALAAGIAIVPGAVCSPSGRYRHCIRLSAGTLWSRRVEKAIARLGEMVHQQL</sequence>
<dbReference type="eggNOG" id="COG1167">
    <property type="taxonomic scope" value="Bacteria"/>
</dbReference>
<organism evidence="7 8">
    <name type="scientific">Magnetococcus marinus (strain ATCC BAA-1437 / JCM 17883 / MC-1)</name>
    <dbReference type="NCBI Taxonomy" id="156889"/>
    <lineage>
        <taxon>Bacteria</taxon>
        <taxon>Pseudomonadati</taxon>
        <taxon>Pseudomonadota</taxon>
        <taxon>Magnetococcia</taxon>
        <taxon>Magnetococcales</taxon>
        <taxon>Magnetococcaceae</taxon>
        <taxon>Magnetococcus</taxon>
    </lineage>
</organism>
<accession>A0L5P4</accession>
<dbReference type="InterPro" id="IPR036390">
    <property type="entry name" value="WH_DNA-bd_sf"/>
</dbReference>
<keyword evidence="2" id="KW-0663">Pyridoxal phosphate</keyword>
<dbReference type="SUPFAM" id="SSF53383">
    <property type="entry name" value="PLP-dependent transferases"/>
    <property type="match status" value="1"/>
</dbReference>
<evidence type="ECO:0000256" key="2">
    <source>
        <dbReference type="ARBA" id="ARBA00022898"/>
    </source>
</evidence>
<dbReference type="CDD" id="cd07377">
    <property type="entry name" value="WHTH_GntR"/>
    <property type="match status" value="1"/>
</dbReference>
<dbReference type="InterPro" id="IPR036388">
    <property type="entry name" value="WH-like_DNA-bd_sf"/>
</dbReference>
<dbReference type="InterPro" id="IPR015421">
    <property type="entry name" value="PyrdxlP-dep_Trfase_major"/>
</dbReference>
<proteinExistence type="inferred from homology"/>
<reference evidence="7 8" key="2">
    <citation type="journal article" date="2012" name="Int. J. Syst. Evol. Microbiol.">
        <title>Magnetococcus marinus gen. nov., sp. nov., a marine, magnetotactic bacterium that represents a novel lineage (Magnetococcaceae fam. nov.; Magnetococcales ord. nov.) at the base of the Alphaproteobacteria.</title>
        <authorList>
            <person name="Bazylinski D.A."/>
            <person name="Williams T.J."/>
            <person name="Lefevre C.T."/>
            <person name="Berg R.J."/>
            <person name="Zhang C.L."/>
            <person name="Bowser S.S."/>
            <person name="Dean A.J."/>
            <person name="Beveridge T.J."/>
        </authorList>
    </citation>
    <scope>NUCLEOTIDE SEQUENCE [LARGE SCALE GENOMIC DNA]</scope>
    <source>
        <strain evidence="8">ATCC BAA-1437 / JCM 17883 / MC-1</strain>
    </source>
</reference>
<dbReference type="Proteomes" id="UP000002586">
    <property type="component" value="Chromosome"/>
</dbReference>
<dbReference type="InterPro" id="IPR015422">
    <property type="entry name" value="PyrdxlP-dep_Trfase_small"/>
</dbReference>
<dbReference type="PANTHER" id="PTHR46577:SF2">
    <property type="entry name" value="TRANSCRIPTIONAL REGULATORY PROTEIN"/>
    <property type="match status" value="1"/>
</dbReference>
<dbReference type="SMART" id="SM00345">
    <property type="entry name" value="HTH_GNTR"/>
    <property type="match status" value="1"/>
</dbReference>
<dbReference type="OrthoDB" id="9802328at2"/>
<dbReference type="Gene3D" id="3.90.1150.10">
    <property type="entry name" value="Aspartate Aminotransferase, domain 1"/>
    <property type="match status" value="1"/>
</dbReference>
<name>A0L5P4_MAGMM</name>
<dbReference type="HOGENOM" id="CLU_017584_0_0_5"/>
<keyword evidence="3" id="KW-0805">Transcription regulation</keyword>
<dbReference type="KEGG" id="mgm:Mmc1_0766"/>
<dbReference type="InterPro" id="IPR000524">
    <property type="entry name" value="Tscrpt_reg_HTH_GntR"/>
</dbReference>
<evidence type="ECO:0000313" key="7">
    <source>
        <dbReference type="EMBL" id="ABK43287.1"/>
    </source>
</evidence>
<dbReference type="Pfam" id="PF00155">
    <property type="entry name" value="Aminotran_1_2"/>
    <property type="match status" value="1"/>
</dbReference>
<comment type="similarity">
    <text evidence="1">In the C-terminal section; belongs to the class-I pyridoxal-phosphate-dependent aminotransferase family.</text>
</comment>
<keyword evidence="8" id="KW-1185">Reference proteome</keyword>
<dbReference type="PROSITE" id="PS50949">
    <property type="entry name" value="HTH_GNTR"/>
    <property type="match status" value="1"/>
</dbReference>
<dbReference type="GO" id="GO:0003677">
    <property type="term" value="F:DNA binding"/>
    <property type="evidence" value="ECO:0007669"/>
    <property type="project" value="UniProtKB-KW"/>
</dbReference>